<comment type="subcellular location">
    <subcellularLocation>
        <location evidence="1">Cell membrane</location>
        <topology evidence="1">Multi-pass membrane protein</topology>
    </subcellularLocation>
</comment>
<accession>E9GSE4</accession>
<organism evidence="8 9">
    <name type="scientific">Daphnia pulex</name>
    <name type="common">Water flea</name>
    <dbReference type="NCBI Taxonomy" id="6669"/>
    <lineage>
        <taxon>Eukaryota</taxon>
        <taxon>Metazoa</taxon>
        <taxon>Ecdysozoa</taxon>
        <taxon>Arthropoda</taxon>
        <taxon>Crustacea</taxon>
        <taxon>Branchiopoda</taxon>
        <taxon>Diplostraca</taxon>
        <taxon>Cladocera</taxon>
        <taxon>Anomopoda</taxon>
        <taxon>Daphniidae</taxon>
        <taxon>Daphnia</taxon>
    </lineage>
</organism>
<dbReference type="Proteomes" id="UP000000305">
    <property type="component" value="Unassembled WGS sequence"/>
</dbReference>
<proteinExistence type="predicted"/>
<dbReference type="GO" id="GO:0008049">
    <property type="term" value="P:male courtship behavior"/>
    <property type="evidence" value="ECO:0000318"/>
    <property type="project" value="GO_Central"/>
</dbReference>
<evidence type="ECO:0008006" key="10">
    <source>
        <dbReference type="Google" id="ProtNLM"/>
    </source>
</evidence>
<dbReference type="GO" id="GO:0050909">
    <property type="term" value="P:sensory perception of taste"/>
    <property type="evidence" value="ECO:0007669"/>
    <property type="project" value="InterPro"/>
</dbReference>
<reference evidence="8 9" key="1">
    <citation type="journal article" date="2011" name="Science">
        <title>The ecoresponsive genome of Daphnia pulex.</title>
        <authorList>
            <person name="Colbourne J.K."/>
            <person name="Pfrender M.E."/>
            <person name="Gilbert D."/>
            <person name="Thomas W.K."/>
            <person name="Tucker A."/>
            <person name="Oakley T.H."/>
            <person name="Tokishita S."/>
            <person name="Aerts A."/>
            <person name="Arnold G.J."/>
            <person name="Basu M.K."/>
            <person name="Bauer D.J."/>
            <person name="Caceres C.E."/>
            <person name="Carmel L."/>
            <person name="Casola C."/>
            <person name="Choi J.H."/>
            <person name="Detter J.C."/>
            <person name="Dong Q."/>
            <person name="Dusheyko S."/>
            <person name="Eads B.D."/>
            <person name="Frohlich T."/>
            <person name="Geiler-Samerotte K.A."/>
            <person name="Gerlach D."/>
            <person name="Hatcher P."/>
            <person name="Jogdeo S."/>
            <person name="Krijgsveld J."/>
            <person name="Kriventseva E.V."/>
            <person name="Kultz D."/>
            <person name="Laforsch C."/>
            <person name="Lindquist E."/>
            <person name="Lopez J."/>
            <person name="Manak J.R."/>
            <person name="Muller J."/>
            <person name="Pangilinan J."/>
            <person name="Patwardhan R.P."/>
            <person name="Pitluck S."/>
            <person name="Pritham E.J."/>
            <person name="Rechtsteiner A."/>
            <person name="Rho M."/>
            <person name="Rogozin I.B."/>
            <person name="Sakarya O."/>
            <person name="Salamov A."/>
            <person name="Schaack S."/>
            <person name="Shapiro H."/>
            <person name="Shiga Y."/>
            <person name="Skalitzky C."/>
            <person name="Smith Z."/>
            <person name="Souvorov A."/>
            <person name="Sung W."/>
            <person name="Tang Z."/>
            <person name="Tsuchiya D."/>
            <person name="Tu H."/>
            <person name="Vos H."/>
            <person name="Wang M."/>
            <person name="Wolf Y.I."/>
            <person name="Yamagata H."/>
            <person name="Yamada T."/>
            <person name="Ye Y."/>
            <person name="Shaw J.R."/>
            <person name="Andrews J."/>
            <person name="Crease T.J."/>
            <person name="Tang H."/>
            <person name="Lucas S.M."/>
            <person name="Robertson H.M."/>
            <person name="Bork P."/>
            <person name="Koonin E.V."/>
            <person name="Zdobnov E.M."/>
            <person name="Grigoriev I.V."/>
            <person name="Lynch M."/>
            <person name="Boore J.L."/>
        </authorList>
    </citation>
    <scope>NUCLEOTIDE SEQUENCE [LARGE SCALE GENOMIC DNA]</scope>
</reference>
<keyword evidence="6" id="KW-0675">Receptor</keyword>
<evidence type="ECO:0000256" key="5">
    <source>
        <dbReference type="ARBA" id="ARBA00023136"/>
    </source>
</evidence>
<dbReference type="PANTHER" id="PTHR21143:SF133">
    <property type="entry name" value="GUSTATORY AND PHEROMONE RECEPTOR 32A-RELATED"/>
    <property type="match status" value="1"/>
</dbReference>
<keyword evidence="3 7" id="KW-0812">Transmembrane</keyword>
<feature type="transmembrane region" description="Helical" evidence="7">
    <location>
        <begin position="334"/>
        <end position="356"/>
    </location>
</feature>
<dbReference type="InParanoid" id="E9GSE4"/>
<dbReference type="EMBL" id="GL732562">
    <property type="protein sequence ID" value="EFX77592.1"/>
    <property type="molecule type" value="Genomic_DNA"/>
</dbReference>
<evidence type="ECO:0000256" key="1">
    <source>
        <dbReference type="ARBA" id="ARBA00004651"/>
    </source>
</evidence>
<dbReference type="Pfam" id="PF08395">
    <property type="entry name" value="7tm_7"/>
    <property type="match status" value="1"/>
</dbReference>
<dbReference type="GO" id="GO:0043025">
    <property type="term" value="C:neuronal cell body"/>
    <property type="evidence" value="ECO:0000318"/>
    <property type="project" value="GO_Central"/>
</dbReference>
<sequence length="444" mass="50666">MASVRTDESLPPHLPAWTVELNNADDPVDEARENPLPFQPLIVCLRFLGVELDPAILKKSSRCYRYLSLLLGIFLLLLNGLCNIYILILNQHQMAGNQNESDESEVLSVILSSANDNYQPITESSTMSWNFIMDYVNYISLAIGVHACLFILSRQPKWEFLWDNVQQILQQFNDWKKTIRRVTIAGLFIISSEISIYVGLSFGFVELTNDKQLFRDLFICCFVNLFLFYALSGLLLFTLIGWTVAMGFRSFGQELISKSLLTNTRSNDDASLDGFRLMIIKWKKLHILLIDTVDGINDCFGPVLLIWVSYIFVGFIASLFYIADEVYFNSTLSYSSWVMLIMSSVQVAQHILHFLIITGVPNYIRREAINLGKLLKQVNLCDSHLQEQVRHNKVNVLTTEVSLSLPRITVMEFGDLNLSLIPKLIGTSLTYLIILCQFRSLEKI</sequence>
<evidence type="ECO:0000256" key="7">
    <source>
        <dbReference type="SAM" id="Phobius"/>
    </source>
</evidence>
<gene>
    <name evidence="8" type="primary">DpuGr16</name>
    <name evidence="8" type="ORF">DAPPUDRAFT_346846</name>
</gene>
<evidence type="ECO:0000256" key="2">
    <source>
        <dbReference type="ARBA" id="ARBA00022475"/>
    </source>
</evidence>
<dbReference type="GO" id="GO:0005886">
    <property type="term" value="C:plasma membrane"/>
    <property type="evidence" value="ECO:0007669"/>
    <property type="project" value="UniProtKB-SubCell"/>
</dbReference>
<keyword evidence="2" id="KW-1003">Cell membrane</keyword>
<evidence type="ECO:0000256" key="3">
    <source>
        <dbReference type="ARBA" id="ARBA00022692"/>
    </source>
</evidence>
<dbReference type="GO" id="GO:0030425">
    <property type="term" value="C:dendrite"/>
    <property type="evidence" value="ECO:0000318"/>
    <property type="project" value="GO_Central"/>
</dbReference>
<evidence type="ECO:0000256" key="4">
    <source>
        <dbReference type="ARBA" id="ARBA00022989"/>
    </source>
</evidence>
<name>E9GSE4_DAPPU</name>
<dbReference type="GO" id="GO:0030424">
    <property type="term" value="C:axon"/>
    <property type="evidence" value="ECO:0000318"/>
    <property type="project" value="GO_Central"/>
</dbReference>
<evidence type="ECO:0000313" key="9">
    <source>
        <dbReference type="Proteomes" id="UP000000305"/>
    </source>
</evidence>
<dbReference type="AlphaFoldDB" id="E9GSE4"/>
<dbReference type="FunCoup" id="E9GSE4">
    <property type="interactions" value="17"/>
</dbReference>
<dbReference type="HOGENOM" id="CLU_058520_0_0_1"/>
<feature type="transmembrane region" description="Helical" evidence="7">
    <location>
        <begin position="135"/>
        <end position="152"/>
    </location>
</feature>
<protein>
    <recommendedName>
        <fullName evidence="10">Gustatory receptor</fullName>
    </recommendedName>
</protein>
<evidence type="ECO:0000256" key="6">
    <source>
        <dbReference type="ARBA" id="ARBA00023170"/>
    </source>
</evidence>
<dbReference type="PANTHER" id="PTHR21143">
    <property type="entry name" value="INVERTEBRATE GUSTATORY RECEPTOR"/>
    <property type="match status" value="1"/>
</dbReference>
<evidence type="ECO:0000313" key="8">
    <source>
        <dbReference type="EMBL" id="EFX77592.1"/>
    </source>
</evidence>
<dbReference type="InterPro" id="IPR013604">
    <property type="entry name" value="7TM_chemorcpt"/>
</dbReference>
<feature type="transmembrane region" description="Helical" evidence="7">
    <location>
        <begin position="182"/>
        <end position="205"/>
    </location>
</feature>
<keyword evidence="9" id="KW-1185">Reference proteome</keyword>
<feature type="transmembrane region" description="Helical" evidence="7">
    <location>
        <begin position="303"/>
        <end position="322"/>
    </location>
</feature>
<dbReference type="GO" id="GO:0007635">
    <property type="term" value="P:chemosensory behavior"/>
    <property type="evidence" value="ECO:0000318"/>
    <property type="project" value="GO_Central"/>
</dbReference>
<feature type="transmembrane region" description="Helical" evidence="7">
    <location>
        <begin position="225"/>
        <end position="248"/>
    </location>
</feature>
<dbReference type="KEGG" id="dpx:DAPPUDRAFT_346846"/>
<dbReference type="OrthoDB" id="6366728at2759"/>
<feature type="transmembrane region" description="Helical" evidence="7">
    <location>
        <begin position="66"/>
        <end position="88"/>
    </location>
</feature>
<keyword evidence="5 7" id="KW-0472">Membrane</keyword>
<keyword evidence="4 7" id="KW-1133">Transmembrane helix</keyword>